<evidence type="ECO:0000256" key="1">
    <source>
        <dbReference type="ARBA" id="ARBA00004123"/>
    </source>
</evidence>
<evidence type="ECO:0000256" key="11">
    <source>
        <dbReference type="RuleBase" id="RU368090"/>
    </source>
</evidence>
<dbReference type="OrthoDB" id="17307at2759"/>
<evidence type="ECO:0000256" key="9">
    <source>
        <dbReference type="ARBA" id="ARBA00023204"/>
    </source>
</evidence>
<dbReference type="PANTHER" id="PTHR12831:SF0">
    <property type="entry name" value="GENERAL TRANSCRIPTION FACTOR IIH SUBUNIT 3"/>
    <property type="match status" value="1"/>
</dbReference>
<dbReference type="InterPro" id="IPR036465">
    <property type="entry name" value="vWFA_dom_sf"/>
</dbReference>
<keyword evidence="5 11" id="KW-0863">Zinc-finger</keyword>
<dbReference type="GeneID" id="111254349"/>
<keyword evidence="9 11" id="KW-0234">DNA repair</keyword>
<comment type="function">
    <text evidence="11">Component of the general transcription and DNA repair factor IIH (TFIIH) core complex, which is involved in general and transcription-coupled nucleotide excision repair (NER) of damaged DNA and, when complexed to CAK, in RNA transcription by RNA polymerase II. In NER, TFIIH acts by opening DNA around the lesion to allow the excision of the damaged oligonucleotide and its replacement by a new DNA fragment. In transcription, TFIIH has an essential role in transcription initiation. When the pre-initiation complex (PIC) has been established, TFIIH is required for promoter opening and promoter escape. Phosphorylation of the C-terminal tail (CTD) of the largest subunit of RNA polymerase II by the kinase module CAK controls the initiation of transcription.</text>
</comment>
<dbReference type="InterPro" id="IPR004600">
    <property type="entry name" value="TFIIH_Tfb4/GTF2H3"/>
</dbReference>
<evidence type="ECO:0000313" key="13">
    <source>
        <dbReference type="Proteomes" id="UP000594260"/>
    </source>
</evidence>
<evidence type="ECO:0000313" key="12">
    <source>
        <dbReference type="EnsemblMetazoa" id="XP_022670819"/>
    </source>
</evidence>
<evidence type="ECO:0000256" key="7">
    <source>
        <dbReference type="ARBA" id="ARBA00023015"/>
    </source>
</evidence>
<sequence length="264" mass="28581">MGSQVHPGDDPSKDEEGELLAVILDTSFNSALIESNSVPHLLDSVVTFCNAHLLNSSKNLLAVVVCHPHAAKMIYPSANVSIQNTRPIDGQMEALAFASQVIRDGIKEVVVSWQGVYNTEPLLTGGMALALCYIAKKMAHTTLGKLHGRLLVGCFCLQGKGNSTLNAPEPSMLHAYKTGNTDPYKLLDLVLKNLSSQLRRTSSLAVVQLLIRLPVIRKGDNLSKRGLYAMVGVRKPSTQAIAAWLSPSLAWNKISLFHLLGVFC</sequence>
<dbReference type="Proteomes" id="UP000594260">
    <property type="component" value="Unplaced"/>
</dbReference>
<dbReference type="Gene3D" id="3.40.50.410">
    <property type="entry name" value="von Willebrand factor, type A domain"/>
    <property type="match status" value="1"/>
</dbReference>
<name>A0A7M7KRY4_VARDE</name>
<evidence type="ECO:0000256" key="3">
    <source>
        <dbReference type="ARBA" id="ARBA00022723"/>
    </source>
</evidence>
<organism evidence="12 13">
    <name type="scientific">Varroa destructor</name>
    <name type="common">Honeybee mite</name>
    <dbReference type="NCBI Taxonomy" id="109461"/>
    <lineage>
        <taxon>Eukaryota</taxon>
        <taxon>Metazoa</taxon>
        <taxon>Ecdysozoa</taxon>
        <taxon>Arthropoda</taxon>
        <taxon>Chelicerata</taxon>
        <taxon>Arachnida</taxon>
        <taxon>Acari</taxon>
        <taxon>Parasitiformes</taxon>
        <taxon>Mesostigmata</taxon>
        <taxon>Gamasina</taxon>
        <taxon>Dermanyssoidea</taxon>
        <taxon>Varroidae</taxon>
        <taxon>Varroa</taxon>
    </lineage>
</organism>
<evidence type="ECO:0000256" key="5">
    <source>
        <dbReference type="ARBA" id="ARBA00022771"/>
    </source>
</evidence>
<evidence type="ECO:0000256" key="8">
    <source>
        <dbReference type="ARBA" id="ARBA00023163"/>
    </source>
</evidence>
<keyword evidence="10 11" id="KW-0539">Nucleus</keyword>
<dbReference type="GO" id="GO:0005675">
    <property type="term" value="C:transcription factor TFIIH holo complex"/>
    <property type="evidence" value="ECO:0007669"/>
    <property type="project" value="UniProtKB-UniRule"/>
</dbReference>
<proteinExistence type="inferred from homology"/>
<keyword evidence="6 11" id="KW-0862">Zinc</keyword>
<keyword evidence="3 11" id="KW-0479">Metal-binding</keyword>
<reference evidence="12" key="1">
    <citation type="submission" date="2021-01" db="UniProtKB">
        <authorList>
            <consortium name="EnsemblMetazoa"/>
        </authorList>
    </citation>
    <scope>IDENTIFICATION</scope>
</reference>
<comment type="subunit">
    <text evidence="11">Part of a TFIID-containing RNA polymerase II pre-initiation complex that is composed of TBP and at least GTF2A1, GTF2A2, GTF2E1, GTF2E2, GTF2F1, GTF2H2, GTF2H3, GTF2H4, GTF2H5, GTF2B, TCEA1, ERCC2, ERCC3, TAF1, TAF2, TAF3, TAF4, TAF5, TAF6, TAF7, TAF8, TAF9, TAF10, TAF11, TAF12 and TAF13. Component of the 7-subunit TFIIH core complex composed of XPB/ERCC3, XPD/ERCC2, GTF2H1, GTF2H2, GTF2H3, GTF2H4 and GTF2H5, which is active in NER. The core complex associates with the 3-subunit CDK-activating kinase (CAK) module composed of CCNH/cyclin H, CDK7 and MNAT1 to form the 10-subunit holoenzyme (holo-TFIIH) active in transcription. Interacts with RARA; the interaction requires prior phosphorylation of RARA on 'Ser-369' which then enhances interaction of RARA with CDK7.</text>
</comment>
<keyword evidence="13" id="KW-1185">Reference proteome</keyword>
<accession>A0A7M7KRY4</accession>
<evidence type="ECO:0000256" key="10">
    <source>
        <dbReference type="ARBA" id="ARBA00023242"/>
    </source>
</evidence>
<dbReference type="RefSeq" id="XP_022670819.1">
    <property type="nucleotide sequence ID" value="XM_022815084.1"/>
</dbReference>
<dbReference type="AlphaFoldDB" id="A0A7M7KRY4"/>
<dbReference type="GO" id="GO:0006289">
    <property type="term" value="P:nucleotide-excision repair"/>
    <property type="evidence" value="ECO:0007669"/>
    <property type="project" value="UniProtKB-UniRule"/>
</dbReference>
<dbReference type="EnsemblMetazoa" id="XM_022815084">
    <property type="protein sequence ID" value="XP_022670819"/>
    <property type="gene ID" value="LOC111254349"/>
</dbReference>
<comment type="similarity">
    <text evidence="2 11">Belongs to the TFB4 family.</text>
</comment>
<dbReference type="GO" id="GO:0006355">
    <property type="term" value="P:regulation of DNA-templated transcription"/>
    <property type="evidence" value="ECO:0007669"/>
    <property type="project" value="InterPro"/>
</dbReference>
<dbReference type="PANTHER" id="PTHR12831">
    <property type="entry name" value="TRANSCRIPTION INITIATION FACTOR IIH TFIIH , POLYPEPTIDE 3-RELATED"/>
    <property type="match status" value="1"/>
</dbReference>
<dbReference type="CTD" id="33294"/>
<keyword evidence="4 11" id="KW-0227">DNA damage</keyword>
<dbReference type="GO" id="GO:0008270">
    <property type="term" value="F:zinc ion binding"/>
    <property type="evidence" value="ECO:0007669"/>
    <property type="project" value="UniProtKB-KW"/>
</dbReference>
<keyword evidence="7 11" id="KW-0805">Transcription regulation</keyword>
<comment type="subcellular location">
    <subcellularLocation>
        <location evidence="1 11">Nucleus</location>
    </subcellularLocation>
</comment>
<dbReference type="Pfam" id="PF03850">
    <property type="entry name" value="Tfb4"/>
    <property type="match status" value="1"/>
</dbReference>
<evidence type="ECO:0000256" key="2">
    <source>
        <dbReference type="ARBA" id="ARBA00005273"/>
    </source>
</evidence>
<dbReference type="GO" id="GO:0000439">
    <property type="term" value="C:transcription factor TFIIH core complex"/>
    <property type="evidence" value="ECO:0007669"/>
    <property type="project" value="UniProtKB-UniRule"/>
</dbReference>
<keyword evidence="8 11" id="KW-0804">Transcription</keyword>
<evidence type="ECO:0000256" key="4">
    <source>
        <dbReference type="ARBA" id="ARBA00022763"/>
    </source>
</evidence>
<evidence type="ECO:0000256" key="6">
    <source>
        <dbReference type="ARBA" id="ARBA00022833"/>
    </source>
</evidence>
<dbReference type="InParanoid" id="A0A7M7KRY4"/>
<dbReference type="KEGG" id="vde:111254349"/>
<protein>
    <recommendedName>
        <fullName evidence="11">General transcription factor IIH subunit 3</fullName>
    </recommendedName>
    <alternativeName>
        <fullName evidence="11">General transcription factor IIH polypeptide 3</fullName>
    </alternativeName>
</protein>